<dbReference type="CDD" id="cd00082">
    <property type="entry name" value="HisKA"/>
    <property type="match status" value="1"/>
</dbReference>
<dbReference type="CDD" id="cd01007">
    <property type="entry name" value="PBP2_BvgS_HisK_like"/>
    <property type="match status" value="1"/>
</dbReference>
<evidence type="ECO:0000256" key="2">
    <source>
        <dbReference type="ARBA" id="ARBA00012438"/>
    </source>
</evidence>
<dbReference type="Pfam" id="PF02518">
    <property type="entry name" value="HATPase_c"/>
    <property type="match status" value="1"/>
</dbReference>
<protein>
    <recommendedName>
        <fullName evidence="2">histidine kinase</fullName>
        <ecNumber evidence="2">2.7.13.3</ecNumber>
    </recommendedName>
</protein>
<dbReference type="Pfam" id="PF00497">
    <property type="entry name" value="SBP_bac_3"/>
    <property type="match status" value="2"/>
</dbReference>
<accession>A0ABU9BWT5</accession>
<dbReference type="SMART" id="SM00388">
    <property type="entry name" value="HisKA"/>
    <property type="match status" value="1"/>
</dbReference>
<sequence length="833" mass="91449">MEAAPRAASAAEFAGRLDLSPAEKEFVRSQPTLRILVVDRPPFEYFRDGQASGFTVEFLQLLLHKVGLTRFTYVPSSFAQGLDMLGDGRLDIVPDIARTAEREQQMLFTEPYRYATKSIVARLGASYPDISSLDGKRIAVETRNIADKIIQDSGIKARRISCETVVDCLRRVSNGEADAYIETTPVVEYRMAAHPMGNLAVVGSIDNAQTPSRFAVRKDAAMLASLLNRAIANTPIQERAALAERWMSRSAADLLFGRALGRIALSNAEQDHLARLRRLKVCSAPSGAPLSEVTREGEHVGIAPDVVTRLAQTMDVELEFVPTRSWSDTLDAARERRCDLISFAQETPERRAFLDFTSAYADFPVVVVTRSSQPYFTDIGQHLHQRFGVTRAFGVAPSLQARLPGINLTEYDDAAEGLRQVQQGQIFGFIGTLPIVNRHLLIEGMTDLRVASQLSERLSMQVAVRNDDPYLQSLFQRAIHALPPEKRQSIIQHWTSVRYEKALDTALLAKSVGGVAAGAALLLLAVLAWNRHLTRRNLELDGKVAARTQELQQATQLAEAASRAKAAFLANMSHEIRTPLNAIMGLSHLVRTGGLTPEQDRRMAQLEGASAHLMETIGAILDLSKIESGKFTLQEEPVNIEAVVDNVIAIVECDAQAKGLQLRRVVGASTGSHWGDRTRLQQALLNYVANAIKFTQAGDIEVRAELEQETELEAHWRFSVIDSGILASPQTCCRGCSHPSSSWRTAPPGATVARAWVCRSPGISRCSWAARPVWTAHPARAAPSGSPFACAGAPPRRLTGPPPRATALRARQPPLGPQARWPVRGCCWWTTMR</sequence>
<dbReference type="SUPFAM" id="SSF47384">
    <property type="entry name" value="Homodimeric domain of signal transducing histidine kinase"/>
    <property type="match status" value="1"/>
</dbReference>
<dbReference type="Pfam" id="PF00512">
    <property type="entry name" value="HisKA"/>
    <property type="match status" value="1"/>
</dbReference>
<evidence type="ECO:0000256" key="5">
    <source>
        <dbReference type="SAM" id="MobiDB-lite"/>
    </source>
</evidence>
<dbReference type="CDD" id="cd13708">
    <property type="entry name" value="PBP2_BvgS_like_1"/>
    <property type="match status" value="1"/>
</dbReference>
<dbReference type="InterPro" id="IPR036097">
    <property type="entry name" value="HisK_dim/P_sf"/>
</dbReference>
<name>A0ABU9BWT5_9BURK</name>
<dbReference type="PANTHER" id="PTHR45339">
    <property type="entry name" value="HYBRID SIGNAL TRANSDUCTION HISTIDINE KINASE J"/>
    <property type="match status" value="1"/>
</dbReference>
<keyword evidence="8" id="KW-1185">Reference proteome</keyword>
<dbReference type="Gene3D" id="3.40.190.10">
    <property type="entry name" value="Periplasmic binding protein-like II"/>
    <property type="match status" value="4"/>
</dbReference>
<dbReference type="InterPro" id="IPR003594">
    <property type="entry name" value="HATPase_dom"/>
</dbReference>
<evidence type="ECO:0000313" key="7">
    <source>
        <dbReference type="EMBL" id="MEK8032923.1"/>
    </source>
</evidence>
<dbReference type="InterPro" id="IPR003661">
    <property type="entry name" value="HisK_dim/P_dom"/>
</dbReference>
<dbReference type="EC" id="2.7.13.3" evidence="2"/>
<gene>
    <name evidence="7" type="ORF">AACH06_19045</name>
</gene>
<dbReference type="SUPFAM" id="SSF55874">
    <property type="entry name" value="ATPase domain of HSP90 chaperone/DNA topoisomerase II/histidine kinase"/>
    <property type="match status" value="1"/>
</dbReference>
<keyword evidence="3" id="KW-0597">Phosphoprotein</keyword>
<organism evidence="7 8">
    <name type="scientific">Ideonella lacteola</name>
    <dbReference type="NCBI Taxonomy" id="2984193"/>
    <lineage>
        <taxon>Bacteria</taxon>
        <taxon>Pseudomonadati</taxon>
        <taxon>Pseudomonadota</taxon>
        <taxon>Betaproteobacteria</taxon>
        <taxon>Burkholderiales</taxon>
        <taxon>Sphaerotilaceae</taxon>
        <taxon>Ideonella</taxon>
    </lineage>
</organism>
<dbReference type="SMART" id="SM00062">
    <property type="entry name" value="PBPb"/>
    <property type="match status" value="2"/>
</dbReference>
<comment type="caution">
    <text evidence="7">The sequence shown here is derived from an EMBL/GenBank/DDBJ whole genome shotgun (WGS) entry which is preliminary data.</text>
</comment>
<comment type="catalytic activity">
    <reaction evidence="1">
        <text>ATP + protein L-histidine = ADP + protein N-phospho-L-histidine.</text>
        <dbReference type="EC" id="2.7.13.3"/>
    </reaction>
</comment>
<keyword evidence="4" id="KW-0902">Two-component regulatory system</keyword>
<dbReference type="PROSITE" id="PS50109">
    <property type="entry name" value="HIS_KIN"/>
    <property type="match status" value="1"/>
</dbReference>
<dbReference type="EMBL" id="JBBUTG010000013">
    <property type="protein sequence ID" value="MEK8032923.1"/>
    <property type="molecule type" value="Genomic_DNA"/>
</dbReference>
<dbReference type="InterPro" id="IPR005467">
    <property type="entry name" value="His_kinase_dom"/>
</dbReference>
<evidence type="ECO:0000313" key="8">
    <source>
        <dbReference type="Proteomes" id="UP001371218"/>
    </source>
</evidence>
<dbReference type="InterPro" id="IPR036890">
    <property type="entry name" value="HATPase_C_sf"/>
</dbReference>
<dbReference type="Gene3D" id="3.30.565.10">
    <property type="entry name" value="Histidine kinase-like ATPase, C-terminal domain"/>
    <property type="match status" value="1"/>
</dbReference>
<reference evidence="7 8" key="1">
    <citation type="submission" date="2024-04" db="EMBL/GenBank/DDBJ databases">
        <title>Novel species of the genus Ideonella isolated from streams.</title>
        <authorList>
            <person name="Lu H."/>
        </authorList>
    </citation>
    <scope>NUCLEOTIDE SEQUENCE [LARGE SCALE GENOMIC DNA]</scope>
    <source>
        <strain evidence="7 8">DXS29W</strain>
    </source>
</reference>
<feature type="region of interest" description="Disordered" evidence="5">
    <location>
        <begin position="779"/>
        <end position="803"/>
    </location>
</feature>
<dbReference type="Proteomes" id="UP001371218">
    <property type="component" value="Unassembled WGS sequence"/>
</dbReference>
<dbReference type="Gene3D" id="1.10.287.130">
    <property type="match status" value="1"/>
</dbReference>
<feature type="domain" description="Histidine kinase" evidence="6">
    <location>
        <begin position="571"/>
        <end position="724"/>
    </location>
</feature>
<dbReference type="InterPro" id="IPR001638">
    <property type="entry name" value="Solute-binding_3/MltF_N"/>
</dbReference>
<dbReference type="SUPFAM" id="SSF53850">
    <property type="entry name" value="Periplasmic binding protein-like II"/>
    <property type="match status" value="2"/>
</dbReference>
<evidence type="ECO:0000256" key="4">
    <source>
        <dbReference type="ARBA" id="ARBA00023012"/>
    </source>
</evidence>
<dbReference type="PANTHER" id="PTHR45339:SF1">
    <property type="entry name" value="HYBRID SIGNAL TRANSDUCTION HISTIDINE KINASE J"/>
    <property type="match status" value="1"/>
</dbReference>
<evidence type="ECO:0000256" key="1">
    <source>
        <dbReference type="ARBA" id="ARBA00000085"/>
    </source>
</evidence>
<evidence type="ECO:0000259" key="6">
    <source>
        <dbReference type="PROSITE" id="PS50109"/>
    </source>
</evidence>
<proteinExistence type="predicted"/>
<evidence type="ECO:0000256" key="3">
    <source>
        <dbReference type="ARBA" id="ARBA00022553"/>
    </source>
</evidence>